<evidence type="ECO:0000256" key="3">
    <source>
        <dbReference type="SAM" id="Coils"/>
    </source>
</evidence>
<evidence type="ECO:0000256" key="4">
    <source>
        <dbReference type="SAM" id="MobiDB-lite"/>
    </source>
</evidence>
<evidence type="ECO:0000259" key="6">
    <source>
        <dbReference type="Pfam" id="PF25033"/>
    </source>
</evidence>
<feature type="region of interest" description="Disordered" evidence="4">
    <location>
        <begin position="1366"/>
        <end position="1393"/>
    </location>
</feature>
<dbReference type="STRING" id="42156.A0A3P6SRU5"/>
<dbReference type="Pfam" id="PF25033">
    <property type="entry name" value="VPS13_M"/>
    <property type="match status" value="1"/>
</dbReference>
<feature type="compositionally biased region" description="Low complexity" evidence="4">
    <location>
        <begin position="1366"/>
        <end position="1376"/>
    </location>
</feature>
<feature type="region of interest" description="Disordered" evidence="4">
    <location>
        <begin position="109"/>
        <end position="129"/>
    </location>
</feature>
<feature type="compositionally biased region" description="Basic and acidic residues" evidence="4">
    <location>
        <begin position="1382"/>
        <end position="1393"/>
    </location>
</feature>
<feature type="coiled-coil region" evidence="3">
    <location>
        <begin position="388"/>
        <end position="422"/>
    </location>
</feature>
<dbReference type="InterPro" id="IPR026854">
    <property type="entry name" value="VPS13_N"/>
</dbReference>
<organism evidence="7 8">
    <name type="scientific">Litomosoides sigmodontis</name>
    <name type="common">Filarial nematode worm</name>
    <dbReference type="NCBI Taxonomy" id="42156"/>
    <lineage>
        <taxon>Eukaryota</taxon>
        <taxon>Metazoa</taxon>
        <taxon>Ecdysozoa</taxon>
        <taxon>Nematoda</taxon>
        <taxon>Chromadorea</taxon>
        <taxon>Rhabditida</taxon>
        <taxon>Spirurina</taxon>
        <taxon>Spiruromorpha</taxon>
        <taxon>Filarioidea</taxon>
        <taxon>Onchocercidae</taxon>
        <taxon>Litomosoides</taxon>
    </lineage>
</organism>
<evidence type="ECO:0000256" key="2">
    <source>
        <dbReference type="ARBA" id="ARBA00022448"/>
    </source>
</evidence>
<gene>
    <name evidence="7" type="ORF">NLS_LOCUS2271</name>
</gene>
<dbReference type="EMBL" id="UYRX01000101">
    <property type="protein sequence ID" value="VDK73879.1"/>
    <property type="molecule type" value="Genomic_DNA"/>
</dbReference>
<accession>A0A3P6SRU5</accession>
<dbReference type="Proteomes" id="UP000277928">
    <property type="component" value="Unassembled WGS sequence"/>
</dbReference>
<evidence type="ECO:0000313" key="7">
    <source>
        <dbReference type="EMBL" id="VDK73879.1"/>
    </source>
</evidence>
<dbReference type="InterPro" id="IPR026847">
    <property type="entry name" value="VPS13"/>
</dbReference>
<protein>
    <submittedName>
        <fullName evidence="7">Uncharacterized protein</fullName>
    </submittedName>
</protein>
<keyword evidence="3" id="KW-0175">Coiled coil</keyword>
<comment type="similarity">
    <text evidence="1">Belongs to the VPS13 family.</text>
</comment>
<evidence type="ECO:0000313" key="8">
    <source>
        <dbReference type="Proteomes" id="UP000277928"/>
    </source>
</evidence>
<keyword evidence="8" id="KW-1185">Reference proteome</keyword>
<dbReference type="OMA" id="KKPRESW"/>
<keyword evidence="2" id="KW-0813">Transport</keyword>
<dbReference type="PANTHER" id="PTHR16166:SF93">
    <property type="entry name" value="INTERMEMBRANE LIPID TRANSFER PROTEIN VPS13"/>
    <property type="match status" value="1"/>
</dbReference>
<evidence type="ECO:0000256" key="1">
    <source>
        <dbReference type="ARBA" id="ARBA00006545"/>
    </source>
</evidence>
<dbReference type="GO" id="GO:0045053">
    <property type="term" value="P:protein retention in Golgi apparatus"/>
    <property type="evidence" value="ECO:0007669"/>
    <property type="project" value="TreeGrafter"/>
</dbReference>
<feature type="domain" description="Chorein N-terminal" evidence="5">
    <location>
        <begin position="2"/>
        <end position="853"/>
    </location>
</feature>
<evidence type="ECO:0000259" key="5">
    <source>
        <dbReference type="Pfam" id="PF12624"/>
    </source>
</evidence>
<feature type="non-terminal residue" evidence="7">
    <location>
        <position position="1989"/>
    </location>
</feature>
<dbReference type="OrthoDB" id="428159at2759"/>
<reference evidence="7 8" key="1">
    <citation type="submission" date="2018-08" db="EMBL/GenBank/DDBJ databases">
        <authorList>
            <person name="Laetsch R D."/>
            <person name="Stevens L."/>
            <person name="Kumar S."/>
            <person name="Blaxter L. M."/>
        </authorList>
    </citation>
    <scope>NUCLEOTIDE SEQUENCE [LARGE SCALE GENOMIC DNA]</scope>
</reference>
<proteinExistence type="inferred from homology"/>
<dbReference type="PANTHER" id="PTHR16166">
    <property type="entry name" value="VACUOLAR PROTEIN SORTING-ASSOCIATED PROTEIN VPS13"/>
    <property type="match status" value="1"/>
</dbReference>
<feature type="domain" description="VPS13-like middle region" evidence="6">
    <location>
        <begin position="1093"/>
        <end position="1884"/>
    </location>
</feature>
<dbReference type="Pfam" id="PF12624">
    <property type="entry name" value="VPS13_N"/>
    <property type="match status" value="1"/>
</dbReference>
<feature type="coiled-coil region" evidence="3">
    <location>
        <begin position="981"/>
        <end position="1011"/>
    </location>
</feature>
<name>A0A3P6SRU5_LITSI</name>
<sequence>MVFESVVAEVLNRVLGNFVNNLDASQLNIGIWGGDVKLTNLEVKETALDDFDLPVKLKFGCLTRLVLKIPWSDLYRQPVVADIEGLNLIVVPNKGIVYSEEKAKKHAKEEKDKALARLEENRKRRRRPPDLASDTFAEKFLATVAKNLQVTVRNVHIRYEDKYSHRSRPFVVGATLEGIDFKTADENWNETIHKEIVKVVYKLVSLKNLAIYWNSDSELMSDITDNAAILQAMNDAIVVGNKKPSGYKYMLEPINMQAKLALNQKPETDNSNWKIPKIKLILDMDALAVAVGRLQYQDLLLLLEGQERFRTAAQYLKYRPNLSDYKGHYRKWWHFAYNAIVEEIVRRRRKNWNWERMKSHRESVRAYKDAWLKKQTEKNLSSKDQCIIEETEEHLDVFNLNIARQQADMEIDRRNLKRLEDQPQGWISWAKSWWSSGSEMREKGGSVALSSGDIMTKFEEALTVEEKAKLFDAIDYQENTPLTDYPKHFVENVVIANLNLLMIVIEGALTLKFSIITARIEHRSSAQAINLKSGIKKVAMDGCGQQVLFVQDDSTDWLTVLVETNPLDRDRAGYDQYVKVALAPTVMKYHAPAINTAIEALRPPESVRLNQLRAAAMARYEDVKARSLTGLAHVVDTRTKLVLDIRIAPLTIVISENGIFNEEKRNLIADLGLLTITAITDDSFVETSVFGNEEEERRAQLLSRAYDKFSVKLTGVQLIFSDNFQSGMNAKLQPKSCFHLLQPTGLNVAFHKSSIDDLQLPKIKIMGELPDIIITISNERLLELVKLILSIPTPLPENEITALNTTFPPVEFEKTRIRDRATMHAIMEANEISETGEHIDVKEEDLENQDEKKTGVQQIQLEINFTLKEVQIVIDTPDAVFLSVQIRDLGCGLQMRTFDMVALAYLGDLIIEQPQYKSLVPGRNTLFVIDNAHNTDQNLLQFKYVQANKESPFFATEYNSTEQAIDISFRAMIVSLHQDAIISLKKYFETLQAKIAELQNQNKLAQDQSDEGDVGVYVGNTAMLKEKKTLISRSSSQQSLAKLSASDSLKLSHARRERELAQTRSDFIIKMSVNAVFDALSIYVGSTKCLDTALSINVVKIAVTTRVRTMEMKGGVKTIAMEDRTGTTIHKHLLSLCEDDKEMLSFTFKQYNRTDTEKKHMQPSDLDFFIKGHFARIRFVLLFLWLERMKRFAVPFQAEAAQVAAQAQSYASEKASQAAQKIKHLMEESPLRIGLDIELAAPTILIPMSSMSLNALFIDFGKFTAVNSISAAQNERRAIIDSMQINLTDVCFGISLLSEEDVEVLSTCQILKPITFSLLVYRNLSFKWYKTAPEVLVDAHLPIIEMGMTEEDYATILKTVSGNLAEGSELSSGPSPSVNPSTRRERNVAERRQESIEKLAPESDWNPLNDSKAKSLVFSFKLDEIAALLYRGSSNLEDSKGEIARKTTAGFAAMRLKKIKLSGSKAENGELDIAVSLDVFVMDDERSEKTTIRRLLDKKPDSMGKIHKEFVAARYQTTGTGDKIITFSSSAFFLRLCPEFLGALMNFFTVRTREELARETEKVNLPNIAQNKEKVESIPSKGTITMNCTMHEAEIILVDDSVGPENSQALILSFNVDLKANTDGEKQIMSGGIRNLQIISTYSLESKRKQASYQVLKRTDIDVQLTTKQKTMSENFVVHIGQLYLKISPAIIRLLSTVSSNFLLAASTKEDSFTAKKTVLKKYPNYWEKRKIDRSKHWWFNVVEEKQEDFECAVDVAAAIGCEQQGTISMESLIVTLEAGMGNRTVPMVLMECSMMVIASQWSTLLAIDADVQFQISYYNETFCVWEPIVEPVEVGDNVWKSWVLKVELRTHTEDELSSGALPLPQRTIDVKASELLNITLTKSLILLSYHLMDSFERAAKLISPPVGRTLPGSSKYLVLNSSGISTKIGNTETLIISVDGEPVDATPCTFVDLSVPVDPNEKIGLAQSQSTKKAELRLIFDEIDAERY</sequence>
<dbReference type="GO" id="GO:0006623">
    <property type="term" value="P:protein targeting to vacuole"/>
    <property type="evidence" value="ECO:0007669"/>
    <property type="project" value="TreeGrafter"/>
</dbReference>
<feature type="compositionally biased region" description="Basic and acidic residues" evidence="4">
    <location>
        <begin position="109"/>
        <end position="122"/>
    </location>
</feature>
<dbReference type="InterPro" id="IPR056747">
    <property type="entry name" value="VPS13-like_M"/>
</dbReference>